<proteinExistence type="predicted"/>
<name>X1C2U8_9ZZZZ</name>
<feature type="domain" description="Bacterial sugar transferase" evidence="1">
    <location>
        <begin position="1"/>
        <end position="34"/>
    </location>
</feature>
<dbReference type="Pfam" id="PF02397">
    <property type="entry name" value="Bac_transf"/>
    <property type="match status" value="1"/>
</dbReference>
<evidence type="ECO:0000313" key="2">
    <source>
        <dbReference type="EMBL" id="GAH01617.1"/>
    </source>
</evidence>
<protein>
    <recommendedName>
        <fullName evidence="1">Bacterial sugar transferase domain-containing protein</fullName>
    </recommendedName>
</protein>
<organism evidence="2">
    <name type="scientific">marine sediment metagenome</name>
    <dbReference type="NCBI Taxonomy" id="412755"/>
    <lineage>
        <taxon>unclassified sequences</taxon>
        <taxon>metagenomes</taxon>
        <taxon>ecological metagenomes</taxon>
    </lineage>
</organism>
<evidence type="ECO:0000259" key="1">
    <source>
        <dbReference type="Pfam" id="PF02397"/>
    </source>
</evidence>
<dbReference type="EMBL" id="BART01025498">
    <property type="protein sequence ID" value="GAH01617.1"/>
    <property type="molecule type" value="Genomic_DNA"/>
</dbReference>
<reference evidence="2" key="1">
    <citation type="journal article" date="2014" name="Front. Microbiol.">
        <title>High frequency of phylogenetically diverse reductive dehalogenase-homologous genes in deep subseafloor sedimentary metagenomes.</title>
        <authorList>
            <person name="Kawai M."/>
            <person name="Futagami T."/>
            <person name="Toyoda A."/>
            <person name="Takaki Y."/>
            <person name="Nishi S."/>
            <person name="Hori S."/>
            <person name="Arai W."/>
            <person name="Tsubouchi T."/>
            <person name="Morono Y."/>
            <person name="Uchiyama I."/>
            <person name="Ito T."/>
            <person name="Fujiyama A."/>
            <person name="Inagaki F."/>
            <person name="Takami H."/>
        </authorList>
    </citation>
    <scope>NUCLEOTIDE SEQUENCE</scope>
    <source>
        <strain evidence="2">Expedition CK06-06</strain>
    </source>
</reference>
<comment type="caution">
    <text evidence="2">The sequence shown here is derived from an EMBL/GenBank/DDBJ whole genome shotgun (WGS) entry which is preliminary data.</text>
</comment>
<dbReference type="InterPro" id="IPR003362">
    <property type="entry name" value="Bact_transf"/>
</dbReference>
<accession>X1C2U8</accession>
<sequence length="38" mass="4266">QKRVGKNGKIFTLCKFRTMVNNSEEDTGPVWAVKVVKG</sequence>
<gene>
    <name evidence="2" type="ORF">S01H4_45749</name>
</gene>
<dbReference type="AlphaFoldDB" id="X1C2U8"/>
<feature type="non-terminal residue" evidence="2">
    <location>
        <position position="1"/>
    </location>
</feature>